<protein>
    <submittedName>
        <fullName evidence="2">PorP/SprF family type IX secretion system membrane protein</fullName>
    </submittedName>
</protein>
<dbReference type="Pfam" id="PF11751">
    <property type="entry name" value="PorP_SprF"/>
    <property type="match status" value="1"/>
</dbReference>
<dbReference type="EMBL" id="JACOME010000002">
    <property type="protein sequence ID" value="MBC3846641.1"/>
    <property type="molecule type" value="Genomic_DNA"/>
</dbReference>
<comment type="caution">
    <text evidence="2">The sequence shown here is derived from an EMBL/GenBank/DDBJ whole genome shotgun (WGS) entry which is preliminary data.</text>
</comment>
<dbReference type="Proteomes" id="UP000607435">
    <property type="component" value="Unassembled WGS sequence"/>
</dbReference>
<evidence type="ECO:0000256" key="1">
    <source>
        <dbReference type="SAM" id="SignalP"/>
    </source>
</evidence>
<dbReference type="RefSeq" id="WP_186845753.1">
    <property type="nucleotide sequence ID" value="NZ_JACOME010000002.1"/>
</dbReference>
<reference evidence="2 3" key="1">
    <citation type="submission" date="2020-08" db="EMBL/GenBank/DDBJ databases">
        <title>Winogradskyella ouciana sp. nov., isolated from the hadal seawater of the Mariana Trench.</title>
        <authorList>
            <person name="He X."/>
        </authorList>
    </citation>
    <scope>NUCLEOTIDE SEQUENCE [LARGE SCALE GENOMIC DNA]</scope>
    <source>
        <strain evidence="2 3">KCTC 22026</strain>
    </source>
</reference>
<proteinExistence type="predicted"/>
<evidence type="ECO:0000313" key="2">
    <source>
        <dbReference type="EMBL" id="MBC3846641.1"/>
    </source>
</evidence>
<feature type="signal peptide" evidence="1">
    <location>
        <begin position="1"/>
        <end position="25"/>
    </location>
</feature>
<keyword evidence="1" id="KW-0732">Signal</keyword>
<dbReference type="InterPro" id="IPR019861">
    <property type="entry name" value="PorP/SprF_Bacteroidetes"/>
</dbReference>
<dbReference type="NCBIfam" id="TIGR03519">
    <property type="entry name" value="T9SS_PorP_fam"/>
    <property type="match status" value="1"/>
</dbReference>
<evidence type="ECO:0000313" key="3">
    <source>
        <dbReference type="Proteomes" id="UP000607435"/>
    </source>
</evidence>
<gene>
    <name evidence="2" type="ORF">H6H04_09640</name>
</gene>
<keyword evidence="3" id="KW-1185">Reference proteome</keyword>
<name>A0ABR6Y1M6_9FLAO</name>
<feature type="chain" id="PRO_5047405543" evidence="1">
    <location>
        <begin position="26"/>
        <end position="310"/>
    </location>
</feature>
<organism evidence="2 3">
    <name type="scientific">Winogradskyella echinorum</name>
    <dbReference type="NCBI Taxonomy" id="538189"/>
    <lineage>
        <taxon>Bacteria</taxon>
        <taxon>Pseudomonadati</taxon>
        <taxon>Bacteroidota</taxon>
        <taxon>Flavobacteriia</taxon>
        <taxon>Flavobacteriales</taxon>
        <taxon>Flavobacteriaceae</taxon>
        <taxon>Winogradskyella</taxon>
    </lineage>
</organism>
<sequence>MNFRRKLIITATIIGLTTFLLNTVAAQQTPLFSEYNYNPFIINPAYAGLTPNTEFSISNSGHFNAFEGSPKSFAFSGHGSTNRKKVGLGLGLISDQIGVSTSTSFFAAYSYKIFFDFDSDRPYWQNYTPGVLSFGISGGLQRYSENLTELGIVNDDVFAEDINAMVPTIGFGFLFNHSSFYVGFSSPNVLGDALVSDKSFNITNTYYGYFGYRFFNNRFKDLIIKPNILLKHQQGAPLQADINIAVSVRNKFEVGAGYRTSNSYNVLAGLYLFNNFRVIYNYNIATNNSPLGNTHGFILSYQMKNGYSND</sequence>
<accession>A0ABR6Y1M6</accession>